<dbReference type="AlphaFoldDB" id="A0A7J7CTX5"/>
<dbReference type="InterPro" id="IPR055562">
    <property type="entry name" value="DUF7138"/>
</dbReference>
<reference evidence="2 3" key="1">
    <citation type="journal article" date="2020" name="Nat. Commun.">
        <title>Genome of Tripterygium wilfordii and identification of cytochrome P450 involved in triptolide biosynthesis.</title>
        <authorList>
            <person name="Tu L."/>
            <person name="Su P."/>
            <person name="Zhang Z."/>
            <person name="Gao L."/>
            <person name="Wang J."/>
            <person name="Hu T."/>
            <person name="Zhou J."/>
            <person name="Zhang Y."/>
            <person name="Zhao Y."/>
            <person name="Liu Y."/>
            <person name="Song Y."/>
            <person name="Tong Y."/>
            <person name="Lu Y."/>
            <person name="Yang J."/>
            <person name="Xu C."/>
            <person name="Jia M."/>
            <person name="Peters R.J."/>
            <person name="Huang L."/>
            <person name="Gao W."/>
        </authorList>
    </citation>
    <scope>NUCLEOTIDE SEQUENCE [LARGE SCALE GENOMIC DNA]</scope>
    <source>
        <strain evidence="3">cv. XIE 37</strain>
        <tissue evidence="2">Leaf</tissue>
    </source>
</reference>
<sequence>MGTSTGVSFPVVFYDGQTEAGIGDVVVYPSLDFKTFQSNLSRKIGISSNQFSTYLADSKKPRSKIPITAKVDFAAVSRETDCYFLVVLKRSRRDRRKNNNSHNEIINKNMNPPANVTLLRRDGSMSPAVADFGSYMVLDRVGYEKRVRELEMEREKYLMNMGLDGLSLGKGNRVLNNLSSLGSEGGRKAVCEECVRAKETGREVGFHWCVYDAVTFGFRSAAGPIARPVKGSD</sequence>
<evidence type="ECO:0000313" key="2">
    <source>
        <dbReference type="EMBL" id="KAF5737409.1"/>
    </source>
</evidence>
<proteinExistence type="predicted"/>
<dbReference type="PANTHER" id="PTHR36351">
    <property type="entry name" value="EMBRYO SAC DEVELOPMENT ARREST 12"/>
    <property type="match status" value="1"/>
</dbReference>
<dbReference type="PANTHER" id="PTHR36351:SF1">
    <property type="entry name" value="EMBRYO SAC DEVELOPMENT ARREST 12"/>
    <property type="match status" value="1"/>
</dbReference>
<keyword evidence="3" id="KW-1185">Reference proteome</keyword>
<dbReference type="EMBL" id="JAAARO010000013">
    <property type="protein sequence ID" value="KAF5737409.1"/>
    <property type="molecule type" value="Genomic_DNA"/>
</dbReference>
<comment type="caution">
    <text evidence="2">The sequence shown here is derived from an EMBL/GenBank/DDBJ whole genome shotgun (WGS) entry which is preliminary data.</text>
</comment>
<dbReference type="InParanoid" id="A0A7J7CTX5"/>
<evidence type="ECO:0000259" key="1">
    <source>
        <dbReference type="Pfam" id="PF23596"/>
    </source>
</evidence>
<dbReference type="Pfam" id="PF23596">
    <property type="entry name" value="DUF7138"/>
    <property type="match status" value="1"/>
</dbReference>
<name>A0A7J7CTX5_TRIWF</name>
<organism evidence="2 3">
    <name type="scientific">Tripterygium wilfordii</name>
    <name type="common">Thunder God vine</name>
    <dbReference type="NCBI Taxonomy" id="458696"/>
    <lineage>
        <taxon>Eukaryota</taxon>
        <taxon>Viridiplantae</taxon>
        <taxon>Streptophyta</taxon>
        <taxon>Embryophyta</taxon>
        <taxon>Tracheophyta</taxon>
        <taxon>Spermatophyta</taxon>
        <taxon>Magnoliopsida</taxon>
        <taxon>eudicotyledons</taxon>
        <taxon>Gunneridae</taxon>
        <taxon>Pentapetalae</taxon>
        <taxon>rosids</taxon>
        <taxon>fabids</taxon>
        <taxon>Celastrales</taxon>
        <taxon>Celastraceae</taxon>
        <taxon>Tripterygium</taxon>
    </lineage>
</organism>
<feature type="domain" description="DUF7138" evidence="1">
    <location>
        <begin position="6"/>
        <end position="86"/>
    </location>
</feature>
<protein>
    <recommendedName>
        <fullName evidence="1">DUF7138 domain-containing protein</fullName>
    </recommendedName>
</protein>
<accession>A0A7J7CTX5</accession>
<gene>
    <name evidence="2" type="ORF">HS088_TW13G00289</name>
</gene>
<dbReference type="Proteomes" id="UP000593562">
    <property type="component" value="Unassembled WGS sequence"/>
</dbReference>
<evidence type="ECO:0000313" key="3">
    <source>
        <dbReference type="Proteomes" id="UP000593562"/>
    </source>
</evidence>